<accession>A0A8X6GRS3</accession>
<evidence type="ECO:0000256" key="1">
    <source>
        <dbReference type="SAM" id="Phobius"/>
    </source>
</evidence>
<dbReference type="EMBL" id="BMAO01036361">
    <property type="protein sequence ID" value="GFR10036.1"/>
    <property type="molecule type" value="Genomic_DNA"/>
</dbReference>
<keyword evidence="1" id="KW-0812">Transmembrane</keyword>
<comment type="caution">
    <text evidence="2">The sequence shown here is derived from an EMBL/GenBank/DDBJ whole genome shotgun (WGS) entry which is preliminary data.</text>
</comment>
<gene>
    <name evidence="2" type="ORF">TNCT_193781</name>
</gene>
<reference evidence="2" key="1">
    <citation type="submission" date="2020-07" db="EMBL/GenBank/DDBJ databases">
        <title>Multicomponent nature underlies the extraordinary mechanical properties of spider dragline silk.</title>
        <authorList>
            <person name="Kono N."/>
            <person name="Nakamura H."/>
            <person name="Mori M."/>
            <person name="Yoshida Y."/>
            <person name="Ohtoshi R."/>
            <person name="Malay A.D."/>
            <person name="Moran D.A.P."/>
            <person name="Tomita M."/>
            <person name="Numata K."/>
            <person name="Arakawa K."/>
        </authorList>
    </citation>
    <scope>NUCLEOTIDE SEQUENCE</scope>
</reference>
<keyword evidence="1" id="KW-0472">Membrane</keyword>
<keyword evidence="3" id="KW-1185">Reference proteome</keyword>
<dbReference type="AlphaFoldDB" id="A0A8X6GRS3"/>
<keyword evidence="1" id="KW-1133">Transmembrane helix</keyword>
<sequence>MVISSGVKNSGQVKLLTSSASSELRICFTLLKDGCQFRNQMFRPGSRSGEVINVKGFFSAKDMFYPSKRWLPIQESDVQARFKINLDTEEKTKTTLRSCIVTNEVNLKMENTNEVSKQNTYTLRRVAWLGLKVIIFIICITCFFYQSMLFCMQYSTYPTKSSTIITSPKMYTPPAITFCDRNP</sequence>
<evidence type="ECO:0000313" key="3">
    <source>
        <dbReference type="Proteomes" id="UP000887116"/>
    </source>
</evidence>
<protein>
    <submittedName>
        <fullName evidence="2">Uncharacterized protein</fullName>
    </submittedName>
</protein>
<proteinExistence type="predicted"/>
<name>A0A8X6GRS3_TRICU</name>
<dbReference type="Proteomes" id="UP000887116">
    <property type="component" value="Unassembled WGS sequence"/>
</dbReference>
<organism evidence="2 3">
    <name type="scientific">Trichonephila clavata</name>
    <name type="common">Joro spider</name>
    <name type="synonym">Nephila clavata</name>
    <dbReference type="NCBI Taxonomy" id="2740835"/>
    <lineage>
        <taxon>Eukaryota</taxon>
        <taxon>Metazoa</taxon>
        <taxon>Ecdysozoa</taxon>
        <taxon>Arthropoda</taxon>
        <taxon>Chelicerata</taxon>
        <taxon>Arachnida</taxon>
        <taxon>Araneae</taxon>
        <taxon>Araneomorphae</taxon>
        <taxon>Entelegynae</taxon>
        <taxon>Araneoidea</taxon>
        <taxon>Nephilidae</taxon>
        <taxon>Trichonephila</taxon>
    </lineage>
</organism>
<evidence type="ECO:0000313" key="2">
    <source>
        <dbReference type="EMBL" id="GFR10036.1"/>
    </source>
</evidence>
<feature type="transmembrane region" description="Helical" evidence="1">
    <location>
        <begin position="126"/>
        <end position="146"/>
    </location>
</feature>